<feature type="region of interest" description="Disordered" evidence="1">
    <location>
        <begin position="1"/>
        <end position="20"/>
    </location>
</feature>
<reference evidence="2 3" key="1">
    <citation type="journal article" date="2018" name="Front. Plant Sci.">
        <title>Red Clover (Trifolium pratense) and Zigzag Clover (T. medium) - A Picture of Genomic Similarities and Differences.</title>
        <authorList>
            <person name="Dluhosova J."/>
            <person name="Istvanek J."/>
            <person name="Nedelnik J."/>
            <person name="Repkova J."/>
        </authorList>
    </citation>
    <scope>NUCLEOTIDE SEQUENCE [LARGE SCALE GENOMIC DNA]</scope>
    <source>
        <strain evidence="3">cv. 10/8</strain>
        <tissue evidence="2">Leaf</tissue>
    </source>
</reference>
<feature type="non-terminal residue" evidence="2">
    <location>
        <position position="1"/>
    </location>
</feature>
<organism evidence="2 3">
    <name type="scientific">Trifolium medium</name>
    <dbReference type="NCBI Taxonomy" id="97028"/>
    <lineage>
        <taxon>Eukaryota</taxon>
        <taxon>Viridiplantae</taxon>
        <taxon>Streptophyta</taxon>
        <taxon>Embryophyta</taxon>
        <taxon>Tracheophyta</taxon>
        <taxon>Spermatophyta</taxon>
        <taxon>Magnoliopsida</taxon>
        <taxon>eudicotyledons</taxon>
        <taxon>Gunneridae</taxon>
        <taxon>Pentapetalae</taxon>
        <taxon>rosids</taxon>
        <taxon>fabids</taxon>
        <taxon>Fabales</taxon>
        <taxon>Fabaceae</taxon>
        <taxon>Papilionoideae</taxon>
        <taxon>50 kb inversion clade</taxon>
        <taxon>NPAAA clade</taxon>
        <taxon>Hologalegina</taxon>
        <taxon>IRL clade</taxon>
        <taxon>Trifolieae</taxon>
        <taxon>Trifolium</taxon>
    </lineage>
</organism>
<proteinExistence type="predicted"/>
<accession>A0A392UF82</accession>
<protein>
    <submittedName>
        <fullName evidence="2">Uncharacterized protein</fullName>
    </submittedName>
</protein>
<evidence type="ECO:0000256" key="1">
    <source>
        <dbReference type="SAM" id="MobiDB-lite"/>
    </source>
</evidence>
<feature type="non-terminal residue" evidence="2">
    <location>
        <position position="81"/>
    </location>
</feature>
<evidence type="ECO:0000313" key="3">
    <source>
        <dbReference type="Proteomes" id="UP000265520"/>
    </source>
</evidence>
<keyword evidence="3" id="KW-1185">Reference proteome</keyword>
<comment type="caution">
    <text evidence="2">The sequence shown here is derived from an EMBL/GenBank/DDBJ whole genome shotgun (WGS) entry which is preliminary data.</text>
</comment>
<name>A0A392UF82_9FABA</name>
<dbReference type="Proteomes" id="UP000265520">
    <property type="component" value="Unassembled WGS sequence"/>
</dbReference>
<evidence type="ECO:0000313" key="2">
    <source>
        <dbReference type="EMBL" id="MCI70395.1"/>
    </source>
</evidence>
<sequence>QETGNAESPPKENDIPEIIPEIDPVVEVVKNAGINMSESKGPEILAADPPSASKDKTSSSTNGINWEEMVSESDVPTRSGG</sequence>
<feature type="region of interest" description="Disordered" evidence="1">
    <location>
        <begin position="36"/>
        <end position="81"/>
    </location>
</feature>
<dbReference type="EMBL" id="LXQA010775098">
    <property type="protein sequence ID" value="MCI70395.1"/>
    <property type="molecule type" value="Genomic_DNA"/>
</dbReference>
<dbReference type="AlphaFoldDB" id="A0A392UF82"/>